<dbReference type="Pfam" id="PF03371">
    <property type="entry name" value="PRP38"/>
    <property type="match status" value="1"/>
</dbReference>
<dbReference type="PANTHER" id="PTHR23142">
    <property type="entry name" value="PRE-MRNA-SPLICING FACTOR 38A-RELATED"/>
    <property type="match status" value="1"/>
</dbReference>
<keyword evidence="6 7" id="KW-0539">Nucleus</keyword>
<evidence type="ECO:0000256" key="3">
    <source>
        <dbReference type="ARBA" id="ARBA00022664"/>
    </source>
</evidence>
<evidence type="ECO:0000256" key="4">
    <source>
        <dbReference type="ARBA" id="ARBA00022728"/>
    </source>
</evidence>
<proteinExistence type="inferred from homology"/>
<comment type="subcellular location">
    <subcellularLocation>
        <location evidence="1 7">Nucleus</location>
    </subcellularLocation>
</comment>
<reference evidence="9" key="1">
    <citation type="submission" date="2022-11" db="UniProtKB">
        <authorList>
            <consortium name="WormBaseParasite"/>
        </authorList>
    </citation>
    <scope>IDENTIFICATION</scope>
</reference>
<keyword evidence="4 7" id="KW-0747">Spliceosome</keyword>
<evidence type="ECO:0000256" key="7">
    <source>
        <dbReference type="RuleBase" id="RU367025"/>
    </source>
</evidence>
<comment type="similarity">
    <text evidence="2 7">Belongs to the PRP38 family.</text>
</comment>
<dbReference type="GO" id="GO:0005681">
    <property type="term" value="C:spliceosomal complex"/>
    <property type="evidence" value="ECO:0007669"/>
    <property type="project" value="UniProtKB-KW"/>
</dbReference>
<organism evidence="8 9">
    <name type="scientific">Parascaris equorum</name>
    <name type="common">Equine roundworm</name>
    <dbReference type="NCBI Taxonomy" id="6256"/>
    <lineage>
        <taxon>Eukaryota</taxon>
        <taxon>Metazoa</taxon>
        <taxon>Ecdysozoa</taxon>
        <taxon>Nematoda</taxon>
        <taxon>Chromadorea</taxon>
        <taxon>Rhabditida</taxon>
        <taxon>Spirurina</taxon>
        <taxon>Ascaridomorpha</taxon>
        <taxon>Ascaridoidea</taxon>
        <taxon>Ascarididae</taxon>
        <taxon>Parascaris</taxon>
    </lineage>
</organism>
<keyword evidence="8" id="KW-1185">Reference proteome</keyword>
<sequence>MEAYFSWEYFLEHCYRCVAQRNFNRWIFPEIMGRELEVLVVLFSSYVSSYIRALGAMYLRLTFSSIEVYKYLEPLYNDYRKLRYMNKDGRPFDDIFCPISRLRNILVYNLGVEHCLVFISNNRRSTSHHEHRSLGCCADV</sequence>
<evidence type="ECO:0000256" key="6">
    <source>
        <dbReference type="ARBA" id="ARBA00023242"/>
    </source>
</evidence>
<evidence type="ECO:0000313" key="8">
    <source>
        <dbReference type="Proteomes" id="UP000887564"/>
    </source>
</evidence>
<protein>
    <recommendedName>
        <fullName evidence="7">Pre-mRNA-splicing factor 38</fullName>
    </recommendedName>
</protein>
<evidence type="ECO:0000256" key="1">
    <source>
        <dbReference type="ARBA" id="ARBA00004123"/>
    </source>
</evidence>
<accession>A0A914RDF6</accession>
<dbReference type="Proteomes" id="UP000887564">
    <property type="component" value="Unplaced"/>
</dbReference>
<evidence type="ECO:0000256" key="5">
    <source>
        <dbReference type="ARBA" id="ARBA00023187"/>
    </source>
</evidence>
<keyword evidence="5 7" id="KW-0508">mRNA splicing</keyword>
<dbReference type="InterPro" id="IPR005037">
    <property type="entry name" value="PRP38"/>
</dbReference>
<dbReference type="GO" id="GO:0000398">
    <property type="term" value="P:mRNA splicing, via spliceosome"/>
    <property type="evidence" value="ECO:0007669"/>
    <property type="project" value="UniProtKB-UniRule"/>
</dbReference>
<name>A0A914RDF6_PAREQ</name>
<evidence type="ECO:0000313" key="9">
    <source>
        <dbReference type="WBParaSite" id="PEQ_0000452801-mRNA-1"/>
    </source>
</evidence>
<comment type="function">
    <text evidence="7">Required for pre-mRNA splicing.</text>
</comment>
<keyword evidence="3 7" id="KW-0507">mRNA processing</keyword>
<dbReference type="WBParaSite" id="PEQ_0000452801-mRNA-1">
    <property type="protein sequence ID" value="PEQ_0000452801-mRNA-1"/>
    <property type="gene ID" value="PEQ_0000452801"/>
</dbReference>
<dbReference type="AlphaFoldDB" id="A0A914RDF6"/>
<evidence type="ECO:0000256" key="2">
    <source>
        <dbReference type="ARBA" id="ARBA00006164"/>
    </source>
</evidence>